<reference evidence="4 5" key="1">
    <citation type="submission" date="2018-03" db="EMBL/GenBank/DDBJ databases">
        <title>Genome sequence of Moorella humiferrea DSM 23265.</title>
        <authorList>
            <person name="Poehlein A."/>
            <person name="Daniel R."/>
        </authorList>
    </citation>
    <scope>NUCLEOTIDE SEQUENCE [LARGE SCALE GENOMIC DNA]</scope>
    <source>
        <strain evidence="4 5">DSM 23265</strain>
    </source>
</reference>
<organism evidence="4 5">
    <name type="scientific">Neomoorella humiferrea</name>
    <dbReference type="NCBI Taxonomy" id="676965"/>
    <lineage>
        <taxon>Bacteria</taxon>
        <taxon>Bacillati</taxon>
        <taxon>Bacillota</taxon>
        <taxon>Clostridia</taxon>
        <taxon>Neomoorellales</taxon>
        <taxon>Neomoorellaceae</taxon>
        <taxon>Neomoorella</taxon>
    </lineage>
</organism>
<dbReference type="Gene3D" id="3.30.70.1880">
    <property type="entry name" value="Protein of unknown function DUF881"/>
    <property type="match status" value="1"/>
</dbReference>
<protein>
    <recommendedName>
        <fullName evidence="6">Division initiation protein</fullName>
    </recommendedName>
</protein>
<evidence type="ECO:0000313" key="4">
    <source>
        <dbReference type="EMBL" id="PRR72530.1"/>
    </source>
</evidence>
<proteinExistence type="inferred from homology"/>
<evidence type="ECO:0000256" key="2">
    <source>
        <dbReference type="SAM" id="Coils"/>
    </source>
</evidence>
<name>A0A2T0ARR3_9FIRM</name>
<comment type="similarity">
    <text evidence="1">Belongs to the UPF0749 family.</text>
</comment>
<dbReference type="RefSeq" id="WP_106005426.1">
    <property type="nucleotide sequence ID" value="NZ_CP136419.1"/>
</dbReference>
<evidence type="ECO:0000256" key="1">
    <source>
        <dbReference type="ARBA" id="ARBA00009108"/>
    </source>
</evidence>
<sequence>MTVTKGWSISLIVVFLILGLLLSLQFRTQRLLTSSLEAQKTEDLVAMWKKLNEKRTKLQDEIAQLQQQLFTLQTGSDQDSEAKISLEKDLARLQVITGTTPVKGPGVTVTITGDAPLLYEDLVDIVNELWASGAEAIAINDHRVNAFTAIADKEEGSRIYITVNGEKLLYPIVIKAIGDPHTLEKGLTFTGGLIENLNTMFNIYPDIKKEQNLSLPAASLPRWQHAKPLPASSTAAQQSQAK</sequence>
<dbReference type="EMBL" id="PVXM01000028">
    <property type="protein sequence ID" value="PRR72530.1"/>
    <property type="molecule type" value="Genomic_DNA"/>
</dbReference>
<evidence type="ECO:0008006" key="6">
    <source>
        <dbReference type="Google" id="ProtNLM"/>
    </source>
</evidence>
<feature type="coiled-coil region" evidence="2">
    <location>
        <begin position="48"/>
        <end position="75"/>
    </location>
</feature>
<keyword evidence="3" id="KW-0472">Membrane</keyword>
<keyword evidence="5" id="KW-1185">Reference proteome</keyword>
<feature type="transmembrane region" description="Helical" evidence="3">
    <location>
        <begin position="6"/>
        <end position="24"/>
    </location>
</feature>
<gene>
    <name evidence="4" type="ORF">MOHU_14590</name>
</gene>
<dbReference type="Pfam" id="PF05949">
    <property type="entry name" value="DUF881"/>
    <property type="match status" value="1"/>
</dbReference>
<comment type="caution">
    <text evidence="4">The sequence shown here is derived from an EMBL/GenBank/DDBJ whole genome shotgun (WGS) entry which is preliminary data.</text>
</comment>
<keyword evidence="3" id="KW-1133">Transmembrane helix</keyword>
<keyword evidence="2" id="KW-0175">Coiled coil</keyword>
<dbReference type="Proteomes" id="UP000238415">
    <property type="component" value="Unassembled WGS sequence"/>
</dbReference>
<evidence type="ECO:0000313" key="5">
    <source>
        <dbReference type="Proteomes" id="UP000238415"/>
    </source>
</evidence>
<accession>A0A2T0ARR3</accession>
<dbReference type="InterPro" id="IPR010273">
    <property type="entry name" value="DUF881"/>
</dbReference>
<dbReference type="OrthoDB" id="9776196at2"/>
<dbReference type="PANTHER" id="PTHR37313">
    <property type="entry name" value="UPF0749 PROTEIN RV1825"/>
    <property type="match status" value="1"/>
</dbReference>
<dbReference type="PANTHER" id="PTHR37313:SF2">
    <property type="entry name" value="UPF0749 PROTEIN YLXX"/>
    <property type="match status" value="1"/>
</dbReference>
<evidence type="ECO:0000256" key="3">
    <source>
        <dbReference type="SAM" id="Phobius"/>
    </source>
</evidence>
<keyword evidence="3" id="KW-0812">Transmembrane</keyword>
<dbReference type="AlphaFoldDB" id="A0A2T0ARR3"/>